<keyword evidence="4" id="KW-0812">Transmembrane</keyword>
<dbReference type="InterPro" id="IPR000917">
    <property type="entry name" value="Sulfatase_N"/>
</dbReference>
<evidence type="ECO:0000256" key="1">
    <source>
        <dbReference type="ARBA" id="ARBA00004651"/>
    </source>
</evidence>
<proteinExistence type="predicted"/>
<keyword evidence="3 8" id="KW-0808">Transferase</keyword>
<evidence type="ECO:0000313" key="9">
    <source>
        <dbReference type="Proteomes" id="UP001434737"/>
    </source>
</evidence>
<feature type="domain" description="Sulfatase N-terminal" evidence="7">
    <location>
        <begin position="1"/>
        <end position="305"/>
    </location>
</feature>
<organism evidence="8 9">
    <name type="scientific">Helicobacter mastomyrinus</name>
    <dbReference type="NCBI Taxonomy" id="287948"/>
    <lineage>
        <taxon>Bacteria</taxon>
        <taxon>Pseudomonadati</taxon>
        <taxon>Campylobacterota</taxon>
        <taxon>Epsilonproteobacteria</taxon>
        <taxon>Campylobacterales</taxon>
        <taxon>Helicobacteraceae</taxon>
        <taxon>Helicobacter</taxon>
    </lineage>
</organism>
<dbReference type="Pfam" id="PF00884">
    <property type="entry name" value="Sulfatase"/>
    <property type="match status" value="1"/>
</dbReference>
<keyword evidence="6" id="KW-0472">Membrane</keyword>
<dbReference type="InterPro" id="IPR058130">
    <property type="entry name" value="PEA_transf_C"/>
</dbReference>
<evidence type="ECO:0000256" key="5">
    <source>
        <dbReference type="ARBA" id="ARBA00022989"/>
    </source>
</evidence>
<evidence type="ECO:0000313" key="8">
    <source>
        <dbReference type="EMBL" id="XAM17442.1"/>
    </source>
</evidence>
<dbReference type="Proteomes" id="UP001434737">
    <property type="component" value="Chromosome"/>
</dbReference>
<dbReference type="Gene3D" id="3.40.720.10">
    <property type="entry name" value="Alkaline Phosphatase, subunit A"/>
    <property type="match status" value="1"/>
</dbReference>
<dbReference type="InterPro" id="IPR017850">
    <property type="entry name" value="Alkaline_phosphatase_core_sf"/>
</dbReference>
<comment type="subcellular location">
    <subcellularLocation>
        <location evidence="1">Cell membrane</location>
        <topology evidence="1">Multi-pass membrane protein</topology>
    </subcellularLocation>
</comment>
<evidence type="ECO:0000256" key="3">
    <source>
        <dbReference type="ARBA" id="ARBA00022679"/>
    </source>
</evidence>
<evidence type="ECO:0000256" key="6">
    <source>
        <dbReference type="ARBA" id="ARBA00023136"/>
    </source>
</evidence>
<name>A0ABZ3F4J2_9HELI</name>
<gene>
    <name evidence="8" type="ORF">V3I05_07065</name>
</gene>
<dbReference type="CDD" id="cd16017">
    <property type="entry name" value="LptA"/>
    <property type="match status" value="1"/>
</dbReference>
<reference evidence="8 9" key="1">
    <citation type="submission" date="2024-02" db="EMBL/GenBank/DDBJ databases">
        <title>Genome and pathogenicity analysis of Helicobacter mastomyrinus isolated from mice.</title>
        <authorList>
            <person name="Zhu L."/>
        </authorList>
    </citation>
    <scope>NUCLEOTIDE SEQUENCE [LARGE SCALE GENOMIC DNA]</scope>
    <source>
        <strain evidence="8 9">Hm-17</strain>
    </source>
</reference>
<dbReference type="GO" id="GO:0016740">
    <property type="term" value="F:transferase activity"/>
    <property type="evidence" value="ECO:0007669"/>
    <property type="project" value="UniProtKB-KW"/>
</dbReference>
<evidence type="ECO:0000259" key="7">
    <source>
        <dbReference type="Pfam" id="PF00884"/>
    </source>
</evidence>
<dbReference type="PANTHER" id="PTHR30443:SF2">
    <property type="entry name" value="PHOSPHOETHANOLAMINE TRANSFERASE EPTC"/>
    <property type="match status" value="1"/>
</dbReference>
<keyword evidence="5" id="KW-1133">Transmembrane helix</keyword>
<keyword evidence="9" id="KW-1185">Reference proteome</keyword>
<evidence type="ECO:0000256" key="4">
    <source>
        <dbReference type="ARBA" id="ARBA00022692"/>
    </source>
</evidence>
<evidence type="ECO:0000256" key="2">
    <source>
        <dbReference type="ARBA" id="ARBA00022475"/>
    </source>
</evidence>
<accession>A0ABZ3F4J2</accession>
<keyword evidence="2" id="KW-1003">Cell membrane</keyword>
<sequence length="581" mass="67305">MGLYGYPLPTPPRLDILKENGNLVAFNNVIAPHSHTNLVLEKLLTFHNYENAQTPWYKQQNLIDILKLAGYTIHWLSNQEVVSIYGNAPEVISTRADITRFSTISDSYSAGKAYDEILLSLLQQVRQNEQILSPNTEAQSPQPSKNFYLFHLMGTHLGYDGRYPKSFETFNIDTLKQYNLHTLTPYPHTSSTILNPRQLQIKAHYINAILYNDYVVNAIIESFKDEDALIFYISDHGDEVYDFRDFVGHSENIGSRFMIEVPFMVYMSDSFRESYPHIAQKIEKAKDLPFMSDDFIHAFLDVLNINYTGYNPTRSLFNPLFNDKRARIFAGKDYDRDMRDEGLLQNALFPSKLWLHRVDETQKLIDFKDKYKGFEIDVHFLLAPVPHFDVGHDGLESSIGLKLEDMLKLMQDSIKSNGWVEGISDFPYRIWLDFKNLQSTNAASALKVLESLCKTYAIPHSTFIVESGNYEDLGIFKKAGFFTSYYVPYYKQEELKTQKEEVIEHLKAIIKSGNVYALSFPYYLYHFIKDAHLGYFDGIEWIDMPLLTWNEGQSPQQNMQTEAYFDPQIKVILVGEKGEYR</sequence>
<dbReference type="InterPro" id="IPR040423">
    <property type="entry name" value="PEA_transferase"/>
</dbReference>
<dbReference type="SUPFAM" id="SSF53649">
    <property type="entry name" value="Alkaline phosphatase-like"/>
    <property type="match status" value="1"/>
</dbReference>
<protein>
    <submittedName>
        <fullName evidence="8">Phosphoethanolamine transferase</fullName>
    </submittedName>
</protein>
<dbReference type="PANTHER" id="PTHR30443">
    <property type="entry name" value="INNER MEMBRANE PROTEIN"/>
    <property type="match status" value="1"/>
</dbReference>
<dbReference type="EMBL" id="CP145316">
    <property type="protein sequence ID" value="XAM17442.1"/>
    <property type="molecule type" value="Genomic_DNA"/>
</dbReference>